<feature type="domain" description="BHLH" evidence="7">
    <location>
        <begin position="139"/>
        <end position="188"/>
    </location>
</feature>
<keyword evidence="4" id="KW-0539">Nucleus</keyword>
<name>A0AAV6IHV7_9ERIC</name>
<evidence type="ECO:0000256" key="1">
    <source>
        <dbReference type="ARBA" id="ARBA00004123"/>
    </source>
</evidence>
<dbReference type="PANTHER" id="PTHR45959">
    <property type="entry name" value="BHLH TRANSCRIPTION FACTOR"/>
    <property type="match status" value="1"/>
</dbReference>
<keyword evidence="2" id="KW-0805">Transcription regulation</keyword>
<evidence type="ECO:0000259" key="7">
    <source>
        <dbReference type="PROSITE" id="PS50888"/>
    </source>
</evidence>
<gene>
    <name evidence="8" type="ORF">RHGRI_028976</name>
</gene>
<organism evidence="8 9">
    <name type="scientific">Rhododendron griersonianum</name>
    <dbReference type="NCBI Taxonomy" id="479676"/>
    <lineage>
        <taxon>Eukaryota</taxon>
        <taxon>Viridiplantae</taxon>
        <taxon>Streptophyta</taxon>
        <taxon>Embryophyta</taxon>
        <taxon>Tracheophyta</taxon>
        <taxon>Spermatophyta</taxon>
        <taxon>Magnoliopsida</taxon>
        <taxon>eudicotyledons</taxon>
        <taxon>Gunneridae</taxon>
        <taxon>Pentapetalae</taxon>
        <taxon>asterids</taxon>
        <taxon>Ericales</taxon>
        <taxon>Ericaceae</taxon>
        <taxon>Ericoideae</taxon>
        <taxon>Rhodoreae</taxon>
        <taxon>Rhododendron</taxon>
    </lineage>
</organism>
<evidence type="ECO:0000256" key="4">
    <source>
        <dbReference type="ARBA" id="ARBA00023242"/>
    </source>
</evidence>
<dbReference type="AlphaFoldDB" id="A0AAV6IHV7"/>
<dbReference type="Pfam" id="PF00010">
    <property type="entry name" value="HLH"/>
    <property type="match status" value="1"/>
</dbReference>
<proteinExistence type="predicted"/>
<dbReference type="GO" id="GO:0046983">
    <property type="term" value="F:protein dimerization activity"/>
    <property type="evidence" value="ECO:0007669"/>
    <property type="project" value="InterPro"/>
</dbReference>
<evidence type="ECO:0000313" key="9">
    <source>
        <dbReference type="Proteomes" id="UP000823749"/>
    </source>
</evidence>
<accession>A0AAV6IHV7</accession>
<sequence length="327" mass="36380">MEDPMFVDPCDFMASMDEEFFNIPSNSSATNLSSASISSNTDLAPQIDELQPSKQYHMAKTFTSSPSRFILSFGNSGNNPTENPQQVPMNLEDEVVSSFLISQQRSSFVNHEEGITKSGRLGMKRKSSGSSSSNPSPRSHTYDHIIAERKRREQLTQLFVALSGIVPGLKKMDKTSVLGETVKYLKQLQERVKKLEEQSAKQKTMESVVLVKKSQLSFGDESCTSDEKFTGGSNIKPLPEIEARVCNKDVLLRIHCEKHKGVLAKLLLELEKLDLVVVNTSVVPFGSLALDITIIAEVTLSHKSPDPGNNRSRLSQQLQIRTLKKFF</sequence>
<dbReference type="SUPFAM" id="SSF47459">
    <property type="entry name" value="HLH, helix-loop-helix DNA-binding domain"/>
    <property type="match status" value="1"/>
</dbReference>
<feature type="region of interest" description="Disordered" evidence="6">
    <location>
        <begin position="113"/>
        <end position="140"/>
    </location>
</feature>
<dbReference type="Proteomes" id="UP000823749">
    <property type="component" value="Chromosome 10"/>
</dbReference>
<dbReference type="InterPro" id="IPR052610">
    <property type="entry name" value="bHLH_transcription_regulator"/>
</dbReference>
<evidence type="ECO:0000256" key="5">
    <source>
        <dbReference type="SAM" id="Coils"/>
    </source>
</evidence>
<evidence type="ECO:0000256" key="2">
    <source>
        <dbReference type="ARBA" id="ARBA00023015"/>
    </source>
</evidence>
<keyword evidence="3" id="KW-0804">Transcription</keyword>
<dbReference type="SMART" id="SM00353">
    <property type="entry name" value="HLH"/>
    <property type="match status" value="1"/>
</dbReference>
<dbReference type="InterPro" id="IPR036638">
    <property type="entry name" value="HLH_DNA-bd_sf"/>
</dbReference>
<comment type="caution">
    <text evidence="8">The sequence shown here is derived from an EMBL/GenBank/DDBJ whole genome shotgun (WGS) entry which is preliminary data.</text>
</comment>
<keyword evidence="5" id="KW-0175">Coiled coil</keyword>
<feature type="compositionally biased region" description="Low complexity" evidence="6">
    <location>
        <begin position="128"/>
        <end position="139"/>
    </location>
</feature>
<dbReference type="EMBL" id="JACTNZ010000010">
    <property type="protein sequence ID" value="KAG5528218.1"/>
    <property type="molecule type" value="Genomic_DNA"/>
</dbReference>
<dbReference type="InterPro" id="IPR011598">
    <property type="entry name" value="bHLH_dom"/>
</dbReference>
<dbReference type="Gene3D" id="4.10.280.10">
    <property type="entry name" value="Helix-loop-helix DNA-binding domain"/>
    <property type="match status" value="1"/>
</dbReference>
<dbReference type="GO" id="GO:0005634">
    <property type="term" value="C:nucleus"/>
    <property type="evidence" value="ECO:0007669"/>
    <property type="project" value="UniProtKB-SubCell"/>
</dbReference>
<evidence type="ECO:0000256" key="6">
    <source>
        <dbReference type="SAM" id="MobiDB-lite"/>
    </source>
</evidence>
<reference evidence="8" key="1">
    <citation type="submission" date="2020-08" db="EMBL/GenBank/DDBJ databases">
        <title>Plant Genome Project.</title>
        <authorList>
            <person name="Zhang R.-G."/>
        </authorList>
    </citation>
    <scope>NUCLEOTIDE SEQUENCE</scope>
    <source>
        <strain evidence="8">WSP0</strain>
        <tissue evidence="8">Leaf</tissue>
    </source>
</reference>
<dbReference type="PROSITE" id="PS50888">
    <property type="entry name" value="BHLH"/>
    <property type="match status" value="1"/>
</dbReference>
<evidence type="ECO:0000256" key="3">
    <source>
        <dbReference type="ARBA" id="ARBA00023163"/>
    </source>
</evidence>
<protein>
    <recommendedName>
        <fullName evidence="7">BHLH domain-containing protein</fullName>
    </recommendedName>
</protein>
<keyword evidence="9" id="KW-1185">Reference proteome</keyword>
<comment type="subcellular location">
    <subcellularLocation>
        <location evidence="1">Nucleus</location>
    </subcellularLocation>
</comment>
<dbReference type="PANTHER" id="PTHR45959:SF73">
    <property type="entry name" value="TRANSCRIPTION FACTOR BHLH25"/>
    <property type="match status" value="1"/>
</dbReference>
<evidence type="ECO:0000313" key="8">
    <source>
        <dbReference type="EMBL" id="KAG5528218.1"/>
    </source>
</evidence>
<feature type="coiled-coil region" evidence="5">
    <location>
        <begin position="178"/>
        <end position="205"/>
    </location>
</feature>